<reference evidence="2" key="1">
    <citation type="submission" date="2022-11" db="UniProtKB">
        <authorList>
            <consortium name="WormBaseParasite"/>
        </authorList>
    </citation>
    <scope>IDENTIFICATION</scope>
</reference>
<proteinExistence type="predicted"/>
<dbReference type="AlphaFoldDB" id="A0A914ZKQ4"/>
<protein>
    <submittedName>
        <fullName evidence="2">GRIP domain-containing protein</fullName>
    </submittedName>
</protein>
<dbReference type="Proteomes" id="UP000887569">
    <property type="component" value="Unplaced"/>
</dbReference>
<organism evidence="1 2">
    <name type="scientific">Parascaris univalens</name>
    <name type="common">Nematode worm</name>
    <dbReference type="NCBI Taxonomy" id="6257"/>
    <lineage>
        <taxon>Eukaryota</taxon>
        <taxon>Metazoa</taxon>
        <taxon>Ecdysozoa</taxon>
        <taxon>Nematoda</taxon>
        <taxon>Chromadorea</taxon>
        <taxon>Rhabditida</taxon>
        <taxon>Spirurina</taxon>
        <taxon>Ascaridomorpha</taxon>
        <taxon>Ascaridoidea</taxon>
        <taxon>Ascarididae</taxon>
        <taxon>Parascaris</taxon>
    </lineage>
</organism>
<evidence type="ECO:0000313" key="2">
    <source>
        <dbReference type="WBParaSite" id="PgB02X_g107_t01"/>
    </source>
</evidence>
<keyword evidence="1" id="KW-1185">Reference proteome</keyword>
<name>A0A914ZKQ4_PARUN</name>
<sequence>MELNDVTRELDLQKMLLNGESISEIVQRWEVKVFELEGMVADRDAAIRAQQQRIGELKQAATRGGGELSSNESIISQQAATKTDPATLAHLKRIIHQCSRSPTDEQYAQLVKFICDVLHLPSDDSLVLMEQLKHHTPRYPNSQALR</sequence>
<accession>A0A914ZKQ4</accession>
<dbReference type="WBParaSite" id="PgB02X_g107_t01">
    <property type="protein sequence ID" value="PgB02X_g107_t01"/>
    <property type="gene ID" value="PgB02X_g107"/>
</dbReference>
<evidence type="ECO:0000313" key="1">
    <source>
        <dbReference type="Proteomes" id="UP000887569"/>
    </source>
</evidence>